<evidence type="ECO:0000256" key="4">
    <source>
        <dbReference type="ARBA" id="ARBA00032419"/>
    </source>
</evidence>
<reference evidence="7" key="2">
    <citation type="submission" date="2020-05" db="UniProtKB">
        <authorList>
            <consortium name="EnsemblMetazoa"/>
        </authorList>
    </citation>
    <scope>IDENTIFICATION</scope>
    <source>
        <strain evidence="7">Indian</strain>
    </source>
</reference>
<dbReference type="PIRSF" id="PIRSF028758">
    <property type="entry name" value="Cyclin, C/H/G types"/>
    <property type="match status" value="1"/>
</dbReference>
<reference evidence="8" key="1">
    <citation type="journal article" date="2014" name="Genome Biol.">
        <title>Genome analysis of a major urban malaria vector mosquito, Anopheles stephensi.</title>
        <authorList>
            <person name="Jiang X."/>
            <person name="Peery A."/>
            <person name="Hall A.B."/>
            <person name="Sharma A."/>
            <person name="Chen X.G."/>
            <person name="Waterhouse R.M."/>
            <person name="Komissarov A."/>
            <person name="Riehle M.M."/>
            <person name="Shouche Y."/>
            <person name="Sharakhova M.V."/>
            <person name="Lawson D."/>
            <person name="Pakpour N."/>
            <person name="Arensburger P."/>
            <person name="Davidson V.L."/>
            <person name="Eiglmeier K."/>
            <person name="Emrich S."/>
            <person name="George P."/>
            <person name="Kennedy R.C."/>
            <person name="Mane S.P."/>
            <person name="Maslen G."/>
            <person name="Oringanje C."/>
            <person name="Qi Y."/>
            <person name="Settlage R."/>
            <person name="Tojo M."/>
            <person name="Tubio J.M."/>
            <person name="Unger M.F."/>
            <person name="Wang B."/>
            <person name="Vernick K.D."/>
            <person name="Ribeiro J.M."/>
            <person name="James A.A."/>
            <person name="Michel K."/>
            <person name="Riehle M.A."/>
            <person name="Luckhart S."/>
            <person name="Sharakhov I.V."/>
            <person name="Tu Z."/>
        </authorList>
    </citation>
    <scope>NUCLEOTIDE SEQUENCE [LARGE SCALE GENOMIC DNA]</scope>
    <source>
        <strain evidence="8">Indian</strain>
    </source>
</reference>
<dbReference type="Proteomes" id="UP000076408">
    <property type="component" value="Unassembled WGS sequence"/>
</dbReference>
<keyword evidence="3 5" id="KW-0195">Cyclin</keyword>
<feature type="domain" description="Cyclin-like" evidence="6">
    <location>
        <begin position="176"/>
        <end position="280"/>
    </location>
</feature>
<dbReference type="InterPro" id="IPR006671">
    <property type="entry name" value="Cyclin_N"/>
</dbReference>
<evidence type="ECO:0000256" key="2">
    <source>
        <dbReference type="ARBA" id="ARBA00019501"/>
    </source>
</evidence>
<dbReference type="InterPro" id="IPR013763">
    <property type="entry name" value="Cyclin-like_dom"/>
</dbReference>
<dbReference type="Gene3D" id="1.10.472.10">
    <property type="entry name" value="Cyclin-like"/>
    <property type="match status" value="2"/>
</dbReference>
<dbReference type="InterPro" id="IPR036915">
    <property type="entry name" value="Cyclin-like_sf"/>
</dbReference>
<name>A0A182YJ16_ANOST</name>
<evidence type="ECO:0000256" key="5">
    <source>
        <dbReference type="RuleBase" id="RU000383"/>
    </source>
</evidence>
<evidence type="ECO:0000313" key="7">
    <source>
        <dbReference type="EnsemblMetazoa" id="ASTEI08452-PA"/>
    </source>
</evidence>
<dbReference type="Pfam" id="PF00134">
    <property type="entry name" value="Cyclin_N"/>
    <property type="match status" value="1"/>
</dbReference>
<dbReference type="SMART" id="SM00385">
    <property type="entry name" value="CYCLIN"/>
    <property type="match status" value="2"/>
</dbReference>
<dbReference type="InterPro" id="IPR048053">
    <property type="entry name" value="Cyclin-Q_second_cyclin_box"/>
</dbReference>
<dbReference type="CDD" id="cd20535">
    <property type="entry name" value="CYCLIN_CCNM_CCNQ_rpt2"/>
    <property type="match status" value="1"/>
</dbReference>
<evidence type="ECO:0000313" key="8">
    <source>
        <dbReference type="Proteomes" id="UP000076408"/>
    </source>
</evidence>
<dbReference type="OMA" id="LKHITIC"/>
<dbReference type="GO" id="GO:0016538">
    <property type="term" value="F:cyclin-dependent protein serine/threonine kinase regulator activity"/>
    <property type="evidence" value="ECO:0007669"/>
    <property type="project" value="InterPro"/>
</dbReference>
<proteinExistence type="inferred from homology"/>
<dbReference type="InterPro" id="IPR043198">
    <property type="entry name" value="Cyclin/Ssn8"/>
</dbReference>
<dbReference type="VEuPathDB" id="VectorBase:ASTEI20_046149"/>
<dbReference type="SUPFAM" id="SSF47954">
    <property type="entry name" value="Cyclin-like"/>
    <property type="match status" value="2"/>
</dbReference>
<dbReference type="VEuPathDB" id="VectorBase:ASTEI08452"/>
<organism evidence="7 8">
    <name type="scientific">Anopheles stephensi</name>
    <name type="common">Indo-Pakistan malaria mosquito</name>
    <dbReference type="NCBI Taxonomy" id="30069"/>
    <lineage>
        <taxon>Eukaryota</taxon>
        <taxon>Metazoa</taxon>
        <taxon>Ecdysozoa</taxon>
        <taxon>Arthropoda</taxon>
        <taxon>Hexapoda</taxon>
        <taxon>Insecta</taxon>
        <taxon>Pterygota</taxon>
        <taxon>Neoptera</taxon>
        <taxon>Endopterygota</taxon>
        <taxon>Diptera</taxon>
        <taxon>Nematocera</taxon>
        <taxon>Culicoidea</taxon>
        <taxon>Culicidae</taxon>
        <taxon>Anophelinae</taxon>
        <taxon>Anopheles</taxon>
    </lineage>
</organism>
<protein>
    <recommendedName>
        <fullName evidence="2">Cyclin-Q</fullName>
    </recommendedName>
    <alternativeName>
        <fullName evidence="4">Cyclin-related protein FAM58A</fullName>
    </alternativeName>
</protein>
<dbReference type="EnsemblMetazoa" id="ASTEI08452-RA">
    <property type="protein sequence ID" value="ASTEI08452-PA"/>
    <property type="gene ID" value="ASTEI08452"/>
</dbReference>
<evidence type="ECO:0000256" key="3">
    <source>
        <dbReference type="ARBA" id="ARBA00023127"/>
    </source>
</evidence>
<accession>A0A182YJ16</accession>
<sequence>MWPVACCFLAVHSNQSSGIVCQAMMQMNNISLTDSMTWEHVPRCPTLVNYKYQTQKEMPARFIFECAQKLNMKPLTSATAAILYHRFFRELDDTEYDPYMIACSCLYLAGKIKDDKVRKRDVINVAHNTINRGAPPLEPCDEYWSMWDTIVQAELFIARMLKFDMTIVHPHKYMLHFMKSLQDLFGAKEWHSMPVAKAAAAFLQDFHHSSKILDYKPAHTAVCCLALAFQVYGVPVPLMDETDETTNWYNVFCPELSRETYWEIMEHIMDVYNIETIMNEN</sequence>
<dbReference type="InterPro" id="IPR048055">
    <property type="entry name" value="Cyclin-Q_first_cyclin_box"/>
</dbReference>
<keyword evidence="8" id="KW-1185">Reference proteome</keyword>
<feature type="domain" description="Cyclin-like" evidence="6">
    <location>
        <begin position="61"/>
        <end position="159"/>
    </location>
</feature>
<dbReference type="VEuPathDB" id="VectorBase:ASTE009214"/>
<dbReference type="CDD" id="cd20534">
    <property type="entry name" value="CYCLIN_CCNM_CCNQ_rpt1"/>
    <property type="match status" value="1"/>
</dbReference>
<dbReference type="STRING" id="30069.A0A182YJ16"/>
<dbReference type="GO" id="GO:0006357">
    <property type="term" value="P:regulation of transcription by RNA polymerase II"/>
    <property type="evidence" value="ECO:0007669"/>
    <property type="project" value="InterPro"/>
</dbReference>
<comment type="similarity">
    <text evidence="1">Belongs to the cyclin family. Cyclin-like FAM58 subfamily.</text>
</comment>
<dbReference type="AlphaFoldDB" id="A0A182YJ16"/>
<evidence type="ECO:0000256" key="1">
    <source>
        <dbReference type="ARBA" id="ARBA00010390"/>
    </source>
</evidence>
<evidence type="ECO:0000259" key="6">
    <source>
        <dbReference type="SMART" id="SM00385"/>
    </source>
</evidence>
<dbReference type="PANTHER" id="PTHR10026">
    <property type="entry name" value="CYCLIN"/>
    <property type="match status" value="1"/>
</dbReference>